<evidence type="ECO:0000313" key="5">
    <source>
        <dbReference type="Proteomes" id="UP000193380"/>
    </source>
</evidence>
<reference evidence="4" key="2">
    <citation type="submission" date="2014-03" db="EMBL/GenBank/DDBJ databases">
        <authorList>
            <person name="Genoscope - CEA"/>
        </authorList>
    </citation>
    <scope>NUCLEOTIDE SEQUENCE</scope>
</reference>
<accession>A0A060ZB88</accession>
<dbReference type="PANTHER" id="PTHR47027:SF20">
    <property type="entry name" value="REVERSE TRANSCRIPTASE-LIKE PROTEIN WITH RNA-DIRECTED DNA POLYMERASE DOMAIN"/>
    <property type="match status" value="1"/>
</dbReference>
<dbReference type="AlphaFoldDB" id="A0A060ZB88"/>
<dbReference type="EC" id="3.1.26.4" evidence="2"/>
<dbReference type="EMBL" id="FR965122">
    <property type="protein sequence ID" value="CDR01127.1"/>
    <property type="molecule type" value="Genomic_DNA"/>
</dbReference>
<dbReference type="SUPFAM" id="SSF56672">
    <property type="entry name" value="DNA/RNA polymerases"/>
    <property type="match status" value="1"/>
</dbReference>
<dbReference type="Gene3D" id="3.30.70.270">
    <property type="match status" value="1"/>
</dbReference>
<dbReference type="Proteomes" id="UP000193380">
    <property type="component" value="Unassembled WGS sequence"/>
</dbReference>
<dbReference type="InterPro" id="IPR043502">
    <property type="entry name" value="DNA/RNA_pol_sf"/>
</dbReference>
<dbReference type="STRING" id="8022.A0A060ZB88"/>
<dbReference type="InterPro" id="IPR043128">
    <property type="entry name" value="Rev_trsase/Diguanyl_cyclase"/>
</dbReference>
<proteinExistence type="inferred from homology"/>
<protein>
    <recommendedName>
        <fullName evidence="2">ribonuclease H</fullName>
        <ecNumber evidence="2">3.1.26.4</ecNumber>
    </recommendedName>
</protein>
<dbReference type="InterPro" id="IPR000477">
    <property type="entry name" value="RT_dom"/>
</dbReference>
<evidence type="ECO:0000256" key="2">
    <source>
        <dbReference type="ARBA" id="ARBA00012180"/>
    </source>
</evidence>
<organism evidence="4 5">
    <name type="scientific">Oncorhynchus mykiss</name>
    <name type="common">Rainbow trout</name>
    <name type="synonym">Salmo gairdneri</name>
    <dbReference type="NCBI Taxonomy" id="8022"/>
    <lineage>
        <taxon>Eukaryota</taxon>
        <taxon>Metazoa</taxon>
        <taxon>Chordata</taxon>
        <taxon>Craniata</taxon>
        <taxon>Vertebrata</taxon>
        <taxon>Euteleostomi</taxon>
        <taxon>Actinopterygii</taxon>
        <taxon>Neopterygii</taxon>
        <taxon>Teleostei</taxon>
        <taxon>Protacanthopterygii</taxon>
        <taxon>Salmoniformes</taxon>
        <taxon>Salmonidae</taxon>
        <taxon>Salmoninae</taxon>
        <taxon>Oncorhynchus</taxon>
    </lineage>
</organism>
<dbReference type="Pfam" id="PF00078">
    <property type="entry name" value="RVT_1"/>
    <property type="match status" value="1"/>
</dbReference>
<dbReference type="PaxDb" id="8022-A0A060ZB88"/>
<gene>
    <name evidence="4" type="ORF">GSONMT00008583001</name>
</gene>
<dbReference type="PANTHER" id="PTHR47027">
    <property type="entry name" value="REVERSE TRANSCRIPTASE DOMAIN-CONTAINING PROTEIN"/>
    <property type="match status" value="1"/>
</dbReference>
<reference evidence="4" key="1">
    <citation type="journal article" date="2014" name="Nat. Commun.">
        <title>The rainbow trout genome provides novel insights into evolution after whole-genome duplication in vertebrates.</title>
        <authorList>
            <person name="Berthelot C."/>
            <person name="Brunet F."/>
            <person name="Chalopin D."/>
            <person name="Juanchich A."/>
            <person name="Bernard M."/>
            <person name="Noel B."/>
            <person name="Bento P."/>
            <person name="Da Silva C."/>
            <person name="Labadie K."/>
            <person name="Alberti A."/>
            <person name="Aury J.M."/>
            <person name="Louis A."/>
            <person name="Dehais P."/>
            <person name="Bardou P."/>
            <person name="Montfort J."/>
            <person name="Klopp C."/>
            <person name="Cabau C."/>
            <person name="Gaspin C."/>
            <person name="Thorgaard G.H."/>
            <person name="Boussaha M."/>
            <person name="Quillet E."/>
            <person name="Guyomard R."/>
            <person name="Galiana D."/>
            <person name="Bobe J."/>
            <person name="Volff J.N."/>
            <person name="Genet C."/>
            <person name="Wincker P."/>
            <person name="Jaillon O."/>
            <person name="Roest Crollius H."/>
            <person name="Guiguen Y."/>
        </authorList>
    </citation>
    <scope>NUCLEOTIDE SEQUENCE [LARGE SCALE GENOMIC DNA]</scope>
</reference>
<sequence>MQLKPHPLQHIYQRIGAGTRKVCSTLLESEVKCLLFADDLVLLSPTMEGLQQHLDLLHRFCQTWALTVNLSKTKIMVFQKRSSRQDHKYKFHLDTVALEHTKNDTYLGLNISATGNFHKAVNDLRDKARRAFYAIKSNINFNIPIRIWLKILESVIEPIALYGCEVWGPLTNQDFTKWDKHQIETLHTEFCKNILRVQCRTPNNVCRAELGRYPLMIKIQKRAVKFYNHLKGSDSQTFHNKAITYREMNLEKSPLSKLVLGLCSQTQTHPQSPGQQQN</sequence>
<feature type="domain" description="Reverse transcriptase" evidence="3">
    <location>
        <begin position="1"/>
        <end position="111"/>
    </location>
</feature>
<evidence type="ECO:0000313" key="4">
    <source>
        <dbReference type="EMBL" id="CDR01127.1"/>
    </source>
</evidence>
<comment type="similarity">
    <text evidence="1">Belongs to the beta type-B retroviral polymerase family. HERV class-II K(HML-2) pol subfamily.</text>
</comment>
<dbReference type="PROSITE" id="PS50878">
    <property type="entry name" value="RT_POL"/>
    <property type="match status" value="1"/>
</dbReference>
<name>A0A060ZB88_ONCMY</name>
<evidence type="ECO:0000259" key="3">
    <source>
        <dbReference type="PROSITE" id="PS50878"/>
    </source>
</evidence>
<evidence type="ECO:0000256" key="1">
    <source>
        <dbReference type="ARBA" id="ARBA00010879"/>
    </source>
</evidence>
<dbReference type="GO" id="GO:0004523">
    <property type="term" value="F:RNA-DNA hybrid ribonuclease activity"/>
    <property type="evidence" value="ECO:0007669"/>
    <property type="project" value="UniProtKB-EC"/>
</dbReference>